<dbReference type="InterPro" id="IPR002125">
    <property type="entry name" value="CMP_dCMP_dom"/>
</dbReference>
<dbReference type="GO" id="GO:0004126">
    <property type="term" value="F:cytidine deaminase activity"/>
    <property type="evidence" value="ECO:0007669"/>
    <property type="project" value="UniProtKB-UniRule"/>
</dbReference>
<dbReference type="InterPro" id="IPR006262">
    <property type="entry name" value="Cyt_deam_tetra"/>
</dbReference>
<feature type="binding site" evidence="13">
    <location>
        <position position="82"/>
    </location>
    <ligand>
        <name>Zn(2+)</name>
        <dbReference type="ChEBI" id="CHEBI:29105"/>
        <note>catalytic</note>
    </ligand>
</feature>
<feature type="domain" description="CMP/dCMP-type deaminase" evidence="15">
    <location>
        <begin position="1"/>
        <end position="123"/>
    </location>
</feature>
<protein>
    <recommendedName>
        <fullName evidence="5 14">Cytidine deaminase</fullName>
        <ecNumber evidence="4 14">3.5.4.5</ecNumber>
    </recommendedName>
    <alternativeName>
        <fullName evidence="9 14">Cytidine aminohydrolase</fullName>
    </alternativeName>
</protein>
<dbReference type="Pfam" id="PF00383">
    <property type="entry name" value="dCMP_cyt_deam_1"/>
    <property type="match status" value="1"/>
</dbReference>
<evidence type="ECO:0000313" key="16">
    <source>
        <dbReference type="EMBL" id="TBH21021.1"/>
    </source>
</evidence>
<evidence type="ECO:0000259" key="15">
    <source>
        <dbReference type="PROSITE" id="PS51747"/>
    </source>
</evidence>
<comment type="cofactor">
    <cofactor evidence="1 13 14">
        <name>Zn(2+)</name>
        <dbReference type="ChEBI" id="CHEBI:29105"/>
    </cofactor>
</comment>
<evidence type="ECO:0000313" key="17">
    <source>
        <dbReference type="Proteomes" id="UP000292858"/>
    </source>
</evidence>
<organism evidence="16 17">
    <name type="scientific">Thermus thermamylovorans</name>
    <dbReference type="NCBI Taxonomy" id="2509362"/>
    <lineage>
        <taxon>Bacteria</taxon>
        <taxon>Thermotogati</taxon>
        <taxon>Deinococcota</taxon>
        <taxon>Deinococci</taxon>
        <taxon>Thermales</taxon>
        <taxon>Thermaceae</taxon>
        <taxon>Thermus</taxon>
    </lineage>
</organism>
<evidence type="ECO:0000256" key="12">
    <source>
        <dbReference type="PIRSR" id="PIRSR606262-1"/>
    </source>
</evidence>
<feature type="binding site" evidence="13">
    <location>
        <position position="85"/>
    </location>
    <ligand>
        <name>Zn(2+)</name>
        <dbReference type="ChEBI" id="CHEBI:29105"/>
        <note>catalytic</note>
    </ligand>
</feature>
<feature type="active site" description="Proton donor" evidence="12">
    <location>
        <position position="52"/>
    </location>
</feature>
<keyword evidence="6 13" id="KW-0479">Metal-binding</keyword>
<keyword evidence="8 13" id="KW-0862">Zinc</keyword>
<proteinExistence type="inferred from homology"/>
<dbReference type="EC" id="3.5.4.5" evidence="4 14"/>
<dbReference type="AlphaFoldDB" id="A0A4Q9B585"/>
<sequence>MEKVREILLAHLERAYAPYSGFPVVALVEAEGEMFLGVNVENASFPLSQCAERNAVAAMVLAGKRRIDRVHVYSPRGPIPPCGGCRQVLFEFGGAGAEVVLHGPEGYRVHRLGELLPWGFRLGQKDP</sequence>
<dbReference type="GO" id="GO:0072527">
    <property type="term" value="P:pyrimidine-containing compound metabolic process"/>
    <property type="evidence" value="ECO:0007669"/>
    <property type="project" value="UniProtKB-ARBA"/>
</dbReference>
<evidence type="ECO:0000256" key="11">
    <source>
        <dbReference type="ARBA" id="ARBA00049558"/>
    </source>
</evidence>
<dbReference type="GO" id="GO:0008270">
    <property type="term" value="F:zinc ion binding"/>
    <property type="evidence" value="ECO:0007669"/>
    <property type="project" value="UniProtKB-UniRule"/>
</dbReference>
<reference evidence="16 17" key="1">
    <citation type="submission" date="2019-02" db="EMBL/GenBank/DDBJ databases">
        <title>Thermus sp. a novel from hot spring.</title>
        <authorList>
            <person name="Zhao Z."/>
        </authorList>
    </citation>
    <scope>NUCLEOTIDE SEQUENCE [LARGE SCALE GENOMIC DNA]</scope>
    <source>
        <strain evidence="16 17">CFH 72773T</strain>
    </source>
</reference>
<comment type="caution">
    <text evidence="16">The sequence shown here is derived from an EMBL/GenBank/DDBJ whole genome shotgun (WGS) entry which is preliminary data.</text>
</comment>
<feature type="binding site" evidence="13">
    <location>
        <position position="50"/>
    </location>
    <ligand>
        <name>Zn(2+)</name>
        <dbReference type="ChEBI" id="CHEBI:29105"/>
        <note>catalytic</note>
    </ligand>
</feature>
<dbReference type="InterPro" id="IPR050202">
    <property type="entry name" value="Cyt/Deoxycyt_deaminase"/>
</dbReference>
<dbReference type="EMBL" id="SIJL01000004">
    <property type="protein sequence ID" value="TBH21021.1"/>
    <property type="molecule type" value="Genomic_DNA"/>
</dbReference>
<evidence type="ECO:0000256" key="3">
    <source>
        <dbReference type="ARBA" id="ARBA00006576"/>
    </source>
</evidence>
<evidence type="ECO:0000256" key="4">
    <source>
        <dbReference type="ARBA" id="ARBA00012783"/>
    </source>
</evidence>
<dbReference type="NCBIfam" id="NF004064">
    <property type="entry name" value="PRK05578.1"/>
    <property type="match status" value="1"/>
</dbReference>
<evidence type="ECO:0000256" key="7">
    <source>
        <dbReference type="ARBA" id="ARBA00022801"/>
    </source>
</evidence>
<evidence type="ECO:0000256" key="9">
    <source>
        <dbReference type="ARBA" id="ARBA00032005"/>
    </source>
</evidence>
<evidence type="ECO:0000256" key="13">
    <source>
        <dbReference type="PIRSR" id="PIRSR606262-3"/>
    </source>
</evidence>
<dbReference type="Gene3D" id="3.40.140.10">
    <property type="entry name" value="Cytidine Deaminase, domain 2"/>
    <property type="match status" value="1"/>
</dbReference>
<dbReference type="PROSITE" id="PS51747">
    <property type="entry name" value="CYT_DCMP_DEAMINASES_2"/>
    <property type="match status" value="1"/>
</dbReference>
<comment type="function">
    <text evidence="2 14">This enzyme scavenges exogenous and endogenous cytidine and 2'-deoxycytidine for UMP synthesis.</text>
</comment>
<dbReference type="GO" id="GO:0005829">
    <property type="term" value="C:cytosol"/>
    <property type="evidence" value="ECO:0007669"/>
    <property type="project" value="TreeGrafter"/>
</dbReference>
<dbReference type="NCBIfam" id="TIGR01354">
    <property type="entry name" value="cyt_deam_tetra"/>
    <property type="match status" value="1"/>
</dbReference>
<dbReference type="GO" id="GO:0055086">
    <property type="term" value="P:nucleobase-containing small molecule metabolic process"/>
    <property type="evidence" value="ECO:0007669"/>
    <property type="project" value="UniProtKB-ARBA"/>
</dbReference>
<evidence type="ECO:0000256" key="10">
    <source>
        <dbReference type="ARBA" id="ARBA00049252"/>
    </source>
</evidence>
<comment type="catalytic activity">
    <reaction evidence="11 14">
        <text>cytidine + H2O + H(+) = uridine + NH4(+)</text>
        <dbReference type="Rhea" id="RHEA:16069"/>
        <dbReference type="ChEBI" id="CHEBI:15377"/>
        <dbReference type="ChEBI" id="CHEBI:15378"/>
        <dbReference type="ChEBI" id="CHEBI:16704"/>
        <dbReference type="ChEBI" id="CHEBI:17562"/>
        <dbReference type="ChEBI" id="CHEBI:28938"/>
        <dbReference type="EC" id="3.5.4.5"/>
    </reaction>
</comment>
<dbReference type="CDD" id="cd01283">
    <property type="entry name" value="cytidine_deaminase"/>
    <property type="match status" value="1"/>
</dbReference>
<dbReference type="Proteomes" id="UP000292858">
    <property type="component" value="Unassembled WGS sequence"/>
</dbReference>
<name>A0A4Q9B585_9DEIN</name>
<evidence type="ECO:0000256" key="8">
    <source>
        <dbReference type="ARBA" id="ARBA00022833"/>
    </source>
</evidence>
<dbReference type="InterPro" id="IPR016193">
    <property type="entry name" value="Cytidine_deaminase-like"/>
</dbReference>
<dbReference type="GO" id="GO:0042802">
    <property type="term" value="F:identical protein binding"/>
    <property type="evidence" value="ECO:0007669"/>
    <property type="project" value="UniProtKB-ARBA"/>
</dbReference>
<evidence type="ECO:0000256" key="14">
    <source>
        <dbReference type="RuleBase" id="RU364006"/>
    </source>
</evidence>
<evidence type="ECO:0000256" key="1">
    <source>
        <dbReference type="ARBA" id="ARBA00001947"/>
    </source>
</evidence>
<evidence type="ECO:0000256" key="5">
    <source>
        <dbReference type="ARBA" id="ARBA00018266"/>
    </source>
</evidence>
<dbReference type="PROSITE" id="PS00903">
    <property type="entry name" value="CYT_DCMP_DEAMINASES_1"/>
    <property type="match status" value="1"/>
</dbReference>
<dbReference type="SUPFAM" id="SSF53927">
    <property type="entry name" value="Cytidine deaminase-like"/>
    <property type="match status" value="1"/>
</dbReference>
<comment type="similarity">
    <text evidence="3 14">Belongs to the cytidine and deoxycytidylate deaminase family.</text>
</comment>
<comment type="catalytic activity">
    <reaction evidence="10 14">
        <text>2'-deoxycytidine + H2O + H(+) = 2'-deoxyuridine + NH4(+)</text>
        <dbReference type="Rhea" id="RHEA:13433"/>
        <dbReference type="ChEBI" id="CHEBI:15377"/>
        <dbReference type="ChEBI" id="CHEBI:15378"/>
        <dbReference type="ChEBI" id="CHEBI:15698"/>
        <dbReference type="ChEBI" id="CHEBI:16450"/>
        <dbReference type="ChEBI" id="CHEBI:28938"/>
        <dbReference type="EC" id="3.5.4.5"/>
    </reaction>
</comment>
<keyword evidence="7 14" id="KW-0378">Hydrolase</keyword>
<evidence type="ECO:0000256" key="2">
    <source>
        <dbReference type="ARBA" id="ARBA00003949"/>
    </source>
</evidence>
<evidence type="ECO:0000256" key="6">
    <source>
        <dbReference type="ARBA" id="ARBA00022723"/>
    </source>
</evidence>
<keyword evidence="17" id="KW-1185">Reference proteome</keyword>
<dbReference type="OrthoDB" id="9795347at2"/>
<gene>
    <name evidence="16" type="primary">cdd</name>
    <name evidence="16" type="ORF">ETP66_04395</name>
</gene>
<dbReference type="PANTHER" id="PTHR11644">
    <property type="entry name" value="CYTIDINE DEAMINASE"/>
    <property type="match status" value="1"/>
</dbReference>
<accession>A0A4Q9B585</accession>
<dbReference type="PANTHER" id="PTHR11644:SF2">
    <property type="entry name" value="CYTIDINE DEAMINASE"/>
    <property type="match status" value="1"/>
</dbReference>
<dbReference type="RefSeq" id="WP_130841001.1">
    <property type="nucleotide sequence ID" value="NZ_SIJL01000004.1"/>
</dbReference>
<dbReference type="InterPro" id="IPR016192">
    <property type="entry name" value="APOBEC/CMP_deaminase_Zn-bd"/>
</dbReference>